<dbReference type="OMA" id="NADSRMP"/>
<feature type="domain" description="HMG box" evidence="4">
    <location>
        <begin position="76"/>
        <end position="144"/>
    </location>
</feature>
<keyword evidence="1" id="KW-0539">Nucleus</keyword>
<sequence>MALPPNYKQVAMATSNIVASNQRIRASGGSSSSSTNSKDAQSPFVQTPHSHPGFIPQKVGKNTNADSRMPKPPKPPEKPLMPYMRYSRKVWDQVKAQNPELKLWEIGKIIGQMWRDLPEEDKTEFIEEYEAEKVEYEKSLKTYHNSPAYLAYIAAKNRGKSALCAAQQSNDDRESHERSSGSSKSQAAQDRRIDILPAEDDDDQDDGYSVKHVAYSRYTRNHRLINEIFSDTVVPDVRSVVTTQRMQVLRRQVQSLTMHQKKLEAELQQIEEKFEAKKRKFIETSEIFQEELKKHCKPAVDEETFNKMVERQYEALRRERLKGTEENRSDGPASSESTPNSTPTPTPASLNDETQPDISDNDSIEKKPIDKPSIEINKKMSPPYIESKTEAPSAVQANVNQQHGPNPGMYCSNVINPIQQHPHQQQTQTSQHPPPPLQHQPSPPQQSHQPPTLTQQHQPPPPPPQQHQPLSSQHQAPPSLQPQPSQQQPPQSQQQQPSTPPVLTPQQPTTTATAAAAAVAAVVASANATANSTSPNMPPVSAPTVPIQHNPHQQGMLANHSMPPHQATQGSQGTQVLPPQGPNPHTPQMMPPNQAYGQQPYQSGPGPQQPQNVPLAPRPPHPTYSYSQQQPYHQPYPQYAHPYYHQPYSQYSPHPMGRPHGHGPHSPHNPHYHPQSPHTVAAESNTSSNVTGGSANAAASTPAPDTNNPTSYSSPAGHCESERSGSSDNQESQVDAKSGST</sequence>
<feature type="compositionally biased region" description="Low complexity" evidence="3">
    <location>
        <begin position="594"/>
        <end position="611"/>
    </location>
</feature>
<keyword evidence="2" id="KW-0175">Coiled coil</keyword>
<feature type="compositionally biased region" description="Polar residues" evidence="3">
    <location>
        <begin position="566"/>
        <end position="577"/>
    </location>
</feature>
<feature type="compositionally biased region" description="Basic and acidic residues" evidence="3">
    <location>
        <begin position="363"/>
        <end position="378"/>
    </location>
</feature>
<feature type="region of interest" description="Disordered" evidence="3">
    <location>
        <begin position="164"/>
        <end position="190"/>
    </location>
</feature>
<gene>
    <name evidence="5" type="ORF">EAG_06823</name>
</gene>
<dbReference type="Proteomes" id="UP000000311">
    <property type="component" value="Unassembled WGS sequence"/>
</dbReference>
<evidence type="ECO:0000313" key="6">
    <source>
        <dbReference type="Proteomes" id="UP000000311"/>
    </source>
</evidence>
<dbReference type="InParanoid" id="E2A1G6"/>
<feature type="compositionally biased region" description="Polar residues" evidence="3">
    <location>
        <begin position="682"/>
        <end position="714"/>
    </location>
</feature>
<dbReference type="FunFam" id="1.10.30.10:FF:000048">
    <property type="entry name" value="Putative SWI/SNF-related matrix-associated actin-dependent regulator chromatin subfamily E member"/>
    <property type="match status" value="1"/>
</dbReference>
<dbReference type="Gene3D" id="1.10.30.10">
    <property type="entry name" value="High mobility group box domain"/>
    <property type="match status" value="1"/>
</dbReference>
<dbReference type="KEGG" id="cfo:105259255"/>
<dbReference type="GO" id="GO:0045892">
    <property type="term" value="P:negative regulation of DNA-templated transcription"/>
    <property type="evidence" value="ECO:0007669"/>
    <property type="project" value="TreeGrafter"/>
</dbReference>
<feature type="compositionally biased region" description="Low complexity" evidence="3">
    <location>
        <begin position="623"/>
        <end position="655"/>
    </location>
</feature>
<evidence type="ECO:0000259" key="4">
    <source>
        <dbReference type="PROSITE" id="PS50118"/>
    </source>
</evidence>
<dbReference type="PROSITE" id="PS50118">
    <property type="entry name" value="HMG_BOX_2"/>
    <property type="match status" value="1"/>
</dbReference>
<evidence type="ECO:0000256" key="3">
    <source>
        <dbReference type="SAM" id="MobiDB-lite"/>
    </source>
</evidence>
<dbReference type="CDD" id="cd21983">
    <property type="entry name" value="HMG-box_SMARCE1"/>
    <property type="match status" value="1"/>
</dbReference>
<feature type="compositionally biased region" description="Basic and acidic residues" evidence="3">
    <location>
        <begin position="317"/>
        <end position="329"/>
    </location>
</feature>
<dbReference type="SUPFAM" id="SSF47095">
    <property type="entry name" value="HMG-box"/>
    <property type="match status" value="1"/>
</dbReference>
<feature type="compositionally biased region" description="Low complexity" evidence="3">
    <location>
        <begin position="332"/>
        <end position="349"/>
    </location>
</feature>
<keyword evidence="6" id="KW-1185">Reference proteome</keyword>
<dbReference type="PANTHER" id="PTHR46232:SF1">
    <property type="entry name" value="SWI_SNF-RELATED MATRIX-ASSOCIATED ACTIN-DEPENDENT REGULATOR OF CHROMATIN SUBFAMILY E MEMBER 1"/>
    <property type="match status" value="1"/>
</dbReference>
<feature type="region of interest" description="Disordered" evidence="3">
    <location>
        <begin position="22"/>
        <end position="81"/>
    </location>
</feature>
<dbReference type="InterPro" id="IPR009071">
    <property type="entry name" value="HMG_box_dom"/>
</dbReference>
<dbReference type="PANTHER" id="PTHR46232">
    <property type="entry name" value="SMARCE1 REGULATOR OF CHROMATIN"/>
    <property type="match status" value="1"/>
</dbReference>
<feature type="DNA-binding region" description="HMG box" evidence="1">
    <location>
        <begin position="76"/>
        <end position="144"/>
    </location>
</feature>
<feature type="compositionally biased region" description="Basic residues" evidence="3">
    <location>
        <begin position="657"/>
        <end position="671"/>
    </location>
</feature>
<dbReference type="GO" id="GO:0016922">
    <property type="term" value="F:nuclear receptor binding"/>
    <property type="evidence" value="ECO:0007669"/>
    <property type="project" value="TreeGrafter"/>
</dbReference>
<dbReference type="AlphaFoldDB" id="E2A1G6"/>
<dbReference type="GO" id="GO:0016514">
    <property type="term" value="C:SWI/SNF complex"/>
    <property type="evidence" value="ECO:0007669"/>
    <property type="project" value="TreeGrafter"/>
</dbReference>
<protein>
    <submittedName>
        <fullName evidence="5">SWI/SNF-related matrix-associated actin-dependent regulator chromatin subfamily E member 1</fullName>
    </submittedName>
</protein>
<reference evidence="5 6" key="1">
    <citation type="journal article" date="2010" name="Science">
        <title>Genomic comparison of the ants Camponotus floridanus and Harpegnathos saltator.</title>
        <authorList>
            <person name="Bonasio R."/>
            <person name="Zhang G."/>
            <person name="Ye C."/>
            <person name="Mutti N.S."/>
            <person name="Fang X."/>
            <person name="Qin N."/>
            <person name="Donahue G."/>
            <person name="Yang P."/>
            <person name="Li Q."/>
            <person name="Li C."/>
            <person name="Zhang P."/>
            <person name="Huang Z."/>
            <person name="Berger S.L."/>
            <person name="Reinberg D."/>
            <person name="Wang J."/>
            <person name="Liebig J."/>
        </authorList>
    </citation>
    <scope>NUCLEOTIDE SEQUENCE [LARGE SCALE GENOMIC DNA]</scope>
    <source>
        <strain evidence="6">C129</strain>
    </source>
</reference>
<feature type="region of interest" description="Disordered" evidence="3">
    <location>
        <begin position="317"/>
        <end position="741"/>
    </location>
</feature>
<feature type="compositionally biased region" description="Low complexity" evidence="3">
    <location>
        <begin position="467"/>
        <end position="497"/>
    </location>
</feature>
<feature type="compositionally biased region" description="Low complexity" evidence="3">
    <location>
        <begin position="445"/>
        <end position="457"/>
    </location>
</feature>
<evidence type="ECO:0000256" key="1">
    <source>
        <dbReference type="PROSITE-ProRule" id="PRU00267"/>
    </source>
</evidence>
<evidence type="ECO:0000256" key="2">
    <source>
        <dbReference type="SAM" id="Coils"/>
    </source>
</evidence>
<dbReference type="EMBL" id="GL435766">
    <property type="protein sequence ID" value="EFN72639.1"/>
    <property type="molecule type" value="Genomic_DNA"/>
</dbReference>
<name>E2A1G6_CAMFO</name>
<organism evidence="6">
    <name type="scientific">Camponotus floridanus</name>
    <name type="common">Florida carpenter ant</name>
    <dbReference type="NCBI Taxonomy" id="104421"/>
    <lineage>
        <taxon>Eukaryota</taxon>
        <taxon>Metazoa</taxon>
        <taxon>Ecdysozoa</taxon>
        <taxon>Arthropoda</taxon>
        <taxon>Hexapoda</taxon>
        <taxon>Insecta</taxon>
        <taxon>Pterygota</taxon>
        <taxon>Neoptera</taxon>
        <taxon>Endopterygota</taxon>
        <taxon>Hymenoptera</taxon>
        <taxon>Apocrita</taxon>
        <taxon>Aculeata</taxon>
        <taxon>Formicoidea</taxon>
        <taxon>Formicidae</taxon>
        <taxon>Formicinae</taxon>
        <taxon>Camponotus</taxon>
    </lineage>
</organism>
<evidence type="ECO:0000313" key="5">
    <source>
        <dbReference type="EMBL" id="EFN72639.1"/>
    </source>
</evidence>
<dbReference type="STRING" id="104421.E2A1G6"/>
<feature type="coiled-coil region" evidence="2">
    <location>
        <begin position="246"/>
        <end position="280"/>
    </location>
</feature>
<feature type="compositionally biased region" description="Pro residues" evidence="3">
    <location>
        <begin position="432"/>
        <end position="444"/>
    </location>
</feature>
<accession>E2A1G6</accession>
<feature type="compositionally biased region" description="Polar residues" evidence="3">
    <location>
        <begin position="35"/>
        <end position="49"/>
    </location>
</feature>
<dbReference type="SMART" id="SM00398">
    <property type="entry name" value="HMG"/>
    <property type="match status" value="1"/>
</dbReference>
<feature type="compositionally biased region" description="Low complexity" evidence="3">
    <location>
        <begin position="419"/>
        <end position="431"/>
    </location>
</feature>
<feature type="compositionally biased region" description="Polar residues" evidence="3">
    <location>
        <begin position="726"/>
        <end position="741"/>
    </location>
</feature>
<keyword evidence="1" id="KW-0238">DNA-binding</keyword>
<feature type="compositionally biased region" description="Basic and acidic residues" evidence="3">
    <location>
        <begin position="170"/>
        <end position="179"/>
    </location>
</feature>
<proteinExistence type="predicted"/>
<dbReference type="Pfam" id="PF00505">
    <property type="entry name" value="HMG_box"/>
    <property type="match status" value="1"/>
</dbReference>
<feature type="compositionally biased region" description="Low complexity" evidence="3">
    <location>
        <begin position="504"/>
        <end position="535"/>
    </location>
</feature>
<dbReference type="InterPro" id="IPR036910">
    <property type="entry name" value="HMG_box_dom_sf"/>
</dbReference>
<dbReference type="GO" id="GO:0031492">
    <property type="term" value="F:nucleosomal DNA binding"/>
    <property type="evidence" value="ECO:0007669"/>
    <property type="project" value="TreeGrafter"/>
</dbReference>
<dbReference type="OrthoDB" id="30931at2759"/>
<feature type="compositionally biased region" description="Polar residues" evidence="3">
    <location>
        <begin position="395"/>
        <end position="404"/>
    </location>
</feature>